<evidence type="ECO:0000313" key="2">
    <source>
        <dbReference type="EMBL" id="GFO08608.1"/>
    </source>
</evidence>
<proteinExistence type="predicted"/>
<dbReference type="AlphaFoldDB" id="A0AAV4APX4"/>
<feature type="region of interest" description="Disordered" evidence="1">
    <location>
        <begin position="1"/>
        <end position="66"/>
    </location>
</feature>
<feature type="compositionally biased region" description="Polar residues" evidence="1">
    <location>
        <begin position="1"/>
        <end position="11"/>
    </location>
</feature>
<dbReference type="Proteomes" id="UP000735302">
    <property type="component" value="Unassembled WGS sequence"/>
</dbReference>
<dbReference type="EMBL" id="BLXT01003974">
    <property type="protein sequence ID" value="GFO08608.1"/>
    <property type="molecule type" value="Genomic_DNA"/>
</dbReference>
<feature type="region of interest" description="Disordered" evidence="1">
    <location>
        <begin position="101"/>
        <end position="122"/>
    </location>
</feature>
<sequence length="122" mass="13438">MDTRVTISVSKKTVEEEEDEEEEREERKRRRRRRGEEVGGGGDPRLPGPPSVQGISGGTRTRDRKIPADFRAGSLSATCLHASWKFGNTLVSIVANDLKINRAPTPELNQTPKGSGSLRAQI</sequence>
<name>A0AAV4APX4_9GAST</name>
<accession>A0AAV4APX4</accession>
<feature type="compositionally biased region" description="Polar residues" evidence="1">
    <location>
        <begin position="107"/>
        <end position="122"/>
    </location>
</feature>
<organism evidence="2 3">
    <name type="scientific">Plakobranchus ocellatus</name>
    <dbReference type="NCBI Taxonomy" id="259542"/>
    <lineage>
        <taxon>Eukaryota</taxon>
        <taxon>Metazoa</taxon>
        <taxon>Spiralia</taxon>
        <taxon>Lophotrochozoa</taxon>
        <taxon>Mollusca</taxon>
        <taxon>Gastropoda</taxon>
        <taxon>Heterobranchia</taxon>
        <taxon>Euthyneura</taxon>
        <taxon>Panpulmonata</taxon>
        <taxon>Sacoglossa</taxon>
        <taxon>Placobranchoidea</taxon>
        <taxon>Plakobranchidae</taxon>
        <taxon>Plakobranchus</taxon>
    </lineage>
</organism>
<reference evidence="2 3" key="1">
    <citation type="journal article" date="2021" name="Elife">
        <title>Chloroplast acquisition without the gene transfer in kleptoplastic sea slugs, Plakobranchus ocellatus.</title>
        <authorList>
            <person name="Maeda T."/>
            <person name="Takahashi S."/>
            <person name="Yoshida T."/>
            <person name="Shimamura S."/>
            <person name="Takaki Y."/>
            <person name="Nagai Y."/>
            <person name="Toyoda A."/>
            <person name="Suzuki Y."/>
            <person name="Arimoto A."/>
            <person name="Ishii H."/>
            <person name="Satoh N."/>
            <person name="Nishiyama T."/>
            <person name="Hasebe M."/>
            <person name="Maruyama T."/>
            <person name="Minagawa J."/>
            <person name="Obokata J."/>
            <person name="Shigenobu S."/>
        </authorList>
    </citation>
    <scope>NUCLEOTIDE SEQUENCE [LARGE SCALE GENOMIC DNA]</scope>
</reference>
<keyword evidence="3" id="KW-1185">Reference proteome</keyword>
<evidence type="ECO:0000256" key="1">
    <source>
        <dbReference type="SAM" id="MobiDB-lite"/>
    </source>
</evidence>
<protein>
    <submittedName>
        <fullName evidence="2">Uncharacterized protein</fullName>
    </submittedName>
</protein>
<gene>
    <name evidence="2" type="ORF">PoB_003511300</name>
</gene>
<feature type="compositionally biased region" description="Acidic residues" evidence="1">
    <location>
        <begin position="15"/>
        <end position="24"/>
    </location>
</feature>
<evidence type="ECO:0000313" key="3">
    <source>
        <dbReference type="Proteomes" id="UP000735302"/>
    </source>
</evidence>
<comment type="caution">
    <text evidence="2">The sequence shown here is derived from an EMBL/GenBank/DDBJ whole genome shotgun (WGS) entry which is preliminary data.</text>
</comment>